<dbReference type="PRINTS" id="PR00081">
    <property type="entry name" value="GDHRDH"/>
</dbReference>
<accession>A0A6L7HVH9</accession>
<keyword evidence="6" id="KW-1185">Reference proteome</keyword>
<protein>
    <submittedName>
        <fullName evidence="5">SDR family NAD(P)-dependent oxidoreductase</fullName>
    </submittedName>
</protein>
<dbReference type="EMBL" id="WRPA01000004">
    <property type="protein sequence ID" value="MXR68357.1"/>
    <property type="molecule type" value="Genomic_DNA"/>
</dbReference>
<evidence type="ECO:0000256" key="3">
    <source>
        <dbReference type="RuleBase" id="RU000363"/>
    </source>
</evidence>
<gene>
    <name evidence="5" type="ORF">GNT65_06655</name>
</gene>
<keyword evidence="2" id="KW-0560">Oxidoreductase</keyword>
<evidence type="ECO:0000256" key="1">
    <source>
        <dbReference type="ARBA" id="ARBA00006484"/>
    </source>
</evidence>
<dbReference type="InterPro" id="IPR051687">
    <property type="entry name" value="Peroxisomal_Beta-Oxidation"/>
</dbReference>
<dbReference type="Pfam" id="PF00106">
    <property type="entry name" value="adh_short"/>
    <property type="match status" value="1"/>
</dbReference>
<dbReference type="PANTHER" id="PTHR45024:SF2">
    <property type="entry name" value="SCP2 DOMAIN-CONTAINING PROTEIN"/>
    <property type="match status" value="1"/>
</dbReference>
<dbReference type="PRINTS" id="PR00080">
    <property type="entry name" value="SDRFAMILY"/>
</dbReference>
<name>A0A6L7HVH9_9GAMM</name>
<proteinExistence type="inferred from homology"/>
<dbReference type="AlphaFoldDB" id="A0A6L7HVH9"/>
<dbReference type="SMART" id="SM00822">
    <property type="entry name" value="PKS_KR"/>
    <property type="match status" value="1"/>
</dbReference>
<organism evidence="5 6">
    <name type="scientific">Shewanella insulae</name>
    <dbReference type="NCBI Taxonomy" id="2681496"/>
    <lineage>
        <taxon>Bacteria</taxon>
        <taxon>Pseudomonadati</taxon>
        <taxon>Pseudomonadota</taxon>
        <taxon>Gammaproteobacteria</taxon>
        <taxon>Alteromonadales</taxon>
        <taxon>Shewanellaceae</taxon>
        <taxon>Shewanella</taxon>
    </lineage>
</organism>
<reference evidence="5 6" key="1">
    <citation type="submission" date="2019-12" db="EMBL/GenBank/DDBJ databases">
        <title>Shewanella insulae sp. nov., isolated from a tidal flat.</title>
        <authorList>
            <person name="Yoon J.-H."/>
        </authorList>
    </citation>
    <scope>NUCLEOTIDE SEQUENCE [LARGE SCALE GENOMIC DNA]</scope>
    <source>
        <strain evidence="5 6">JBTF-M18</strain>
    </source>
</reference>
<dbReference type="Proteomes" id="UP000474778">
    <property type="component" value="Unassembled WGS sequence"/>
</dbReference>
<dbReference type="PANTHER" id="PTHR45024">
    <property type="entry name" value="DEHYDROGENASES, SHORT CHAIN"/>
    <property type="match status" value="1"/>
</dbReference>
<evidence type="ECO:0000259" key="4">
    <source>
        <dbReference type="SMART" id="SM00822"/>
    </source>
</evidence>
<evidence type="ECO:0000313" key="5">
    <source>
        <dbReference type="EMBL" id="MXR68357.1"/>
    </source>
</evidence>
<dbReference type="InterPro" id="IPR002347">
    <property type="entry name" value="SDR_fam"/>
</dbReference>
<sequence>MMRFDEQVAVVTGAGAGLGRAYAIALAERGARLAIIDSGCGDSRCQTYSGAGLNKTARTLTELGADCLSFQVDVCDSQALAEVVESVMARWGRIDIVVNNAGIHNPVSFDSLSFDQWQRQLDVDLNGSFHLTKLVWPLMKRQNYGRIVMTAGASGLYGDMHETHYSASKMALIGLVNSLAKEGRDYNISVNTLVPQALTAMTEHHLSPLVKPLFSTSSVNATLLYLCSSHACSGQHLLAAAGSVSHGMFVEFQPLRIVEDDCKPEVIALRWDELYRAQPCHYHESGEEQVTAWARRSAAEHHVDIE</sequence>
<dbReference type="Gene3D" id="3.40.50.720">
    <property type="entry name" value="NAD(P)-binding Rossmann-like Domain"/>
    <property type="match status" value="1"/>
</dbReference>
<evidence type="ECO:0000313" key="6">
    <source>
        <dbReference type="Proteomes" id="UP000474778"/>
    </source>
</evidence>
<comment type="caution">
    <text evidence="5">The sequence shown here is derived from an EMBL/GenBank/DDBJ whole genome shotgun (WGS) entry which is preliminary data.</text>
</comment>
<comment type="similarity">
    <text evidence="1 3">Belongs to the short-chain dehydrogenases/reductases (SDR) family.</text>
</comment>
<dbReference type="InterPro" id="IPR036291">
    <property type="entry name" value="NAD(P)-bd_dom_sf"/>
</dbReference>
<dbReference type="InterPro" id="IPR057326">
    <property type="entry name" value="KR_dom"/>
</dbReference>
<dbReference type="GO" id="GO:0016491">
    <property type="term" value="F:oxidoreductase activity"/>
    <property type="evidence" value="ECO:0007669"/>
    <property type="project" value="UniProtKB-KW"/>
</dbReference>
<dbReference type="SUPFAM" id="SSF51735">
    <property type="entry name" value="NAD(P)-binding Rossmann-fold domains"/>
    <property type="match status" value="1"/>
</dbReference>
<feature type="domain" description="Ketoreductase" evidence="4">
    <location>
        <begin position="7"/>
        <end position="196"/>
    </location>
</feature>
<evidence type="ECO:0000256" key="2">
    <source>
        <dbReference type="ARBA" id="ARBA00023002"/>
    </source>
</evidence>